<dbReference type="OrthoDB" id="6028159at2"/>
<keyword evidence="3" id="KW-1185">Reference proteome</keyword>
<dbReference type="Proteomes" id="UP000253951">
    <property type="component" value="Chromosome"/>
</dbReference>
<dbReference type="AlphaFoldDB" id="A0A345HEI5"/>
<sequence length="175" mass="19803">MSEIEIPRSRQKIILLTLGSLLFIAAGYWISIEIADEQTRLPTLYVKIIGIISIGFGSIGFIYSLKSLFNRKHSLIINNKGVIDNSSGVSVGLIKWSDITDIEITQVKSTKFILLFVENPEHYINNSKSFKKFLLKSNHKMYGTPLSISSTSLQCTFDDLEKEIRSGLERYHSLN</sequence>
<name>A0A345HEI5_9FLAO</name>
<feature type="transmembrane region" description="Helical" evidence="1">
    <location>
        <begin position="44"/>
        <end position="65"/>
    </location>
</feature>
<proteinExistence type="predicted"/>
<evidence type="ECO:0000313" key="2">
    <source>
        <dbReference type="EMBL" id="AXG74995.1"/>
    </source>
</evidence>
<evidence type="ECO:0000256" key="1">
    <source>
        <dbReference type="SAM" id="Phobius"/>
    </source>
</evidence>
<dbReference type="NCBIfam" id="NF041635">
    <property type="entry name" value="STM3941_fam"/>
    <property type="match status" value="1"/>
</dbReference>
<protein>
    <submittedName>
        <fullName evidence="2">Uncharacterized protein</fullName>
    </submittedName>
</protein>
<evidence type="ECO:0000313" key="3">
    <source>
        <dbReference type="Proteomes" id="UP000253951"/>
    </source>
</evidence>
<keyword evidence="1" id="KW-0472">Membrane</keyword>
<accession>A0A345HEI5</accession>
<feature type="transmembrane region" description="Helical" evidence="1">
    <location>
        <begin position="12"/>
        <end position="32"/>
    </location>
</feature>
<dbReference type="InterPro" id="IPR048136">
    <property type="entry name" value="STM3941-like"/>
</dbReference>
<dbReference type="KEGG" id="fat:DVK85_12445"/>
<dbReference type="EMBL" id="CP031188">
    <property type="protein sequence ID" value="AXG74995.1"/>
    <property type="molecule type" value="Genomic_DNA"/>
</dbReference>
<organism evidence="2 3">
    <name type="scientific">Flavobacterium arcticum</name>
    <dbReference type="NCBI Taxonomy" id="1784713"/>
    <lineage>
        <taxon>Bacteria</taxon>
        <taxon>Pseudomonadati</taxon>
        <taxon>Bacteroidota</taxon>
        <taxon>Flavobacteriia</taxon>
        <taxon>Flavobacteriales</taxon>
        <taxon>Flavobacteriaceae</taxon>
        <taxon>Flavobacterium</taxon>
    </lineage>
</organism>
<dbReference type="RefSeq" id="WP_114678753.1">
    <property type="nucleotide sequence ID" value="NZ_CP031188.1"/>
</dbReference>
<keyword evidence="1" id="KW-1133">Transmembrane helix</keyword>
<reference evidence="2 3" key="1">
    <citation type="submission" date="2018-07" db="EMBL/GenBank/DDBJ databases">
        <title>Complete genome sequence of Flavobacterium arcticum type strain SM1502T.</title>
        <authorList>
            <person name="Li Y."/>
            <person name="Li D.-D."/>
        </authorList>
    </citation>
    <scope>NUCLEOTIDE SEQUENCE [LARGE SCALE GENOMIC DNA]</scope>
    <source>
        <strain evidence="2 3">SM1502</strain>
    </source>
</reference>
<gene>
    <name evidence="2" type="ORF">DVK85_12445</name>
</gene>
<keyword evidence="1" id="KW-0812">Transmembrane</keyword>